<evidence type="ECO:0000313" key="11">
    <source>
        <dbReference type="EMBL" id="MCY1009921.1"/>
    </source>
</evidence>
<dbReference type="RefSeq" id="WP_267772669.1">
    <property type="nucleotide sequence ID" value="NZ_JAPNKE010000002.1"/>
</dbReference>
<dbReference type="Gene3D" id="3.40.50.620">
    <property type="entry name" value="HUPs"/>
    <property type="match status" value="1"/>
</dbReference>
<evidence type="ECO:0000259" key="10">
    <source>
        <dbReference type="Pfam" id="PF01467"/>
    </source>
</evidence>
<comment type="cofactor">
    <cofactor evidence="9">
        <name>Mg(2+)</name>
        <dbReference type="ChEBI" id="CHEBI:18420"/>
    </cofactor>
</comment>
<reference evidence="11" key="1">
    <citation type="submission" date="2022-11" db="EMBL/GenBank/DDBJ databases">
        <title>Minimal conservation of predation-associated metabolite biosynthetic gene clusters underscores biosynthetic potential of Myxococcota including descriptions for ten novel species: Archangium lansinium sp. nov., Myxococcus landrumus sp. nov., Nannocystis bai.</title>
        <authorList>
            <person name="Ahearne A."/>
            <person name="Stevens C."/>
            <person name="Phillips K."/>
        </authorList>
    </citation>
    <scope>NUCLEOTIDE SEQUENCE</scope>
    <source>
        <strain evidence="11">Na p29</strain>
    </source>
</reference>
<comment type="subunit">
    <text evidence="9">Homohexamer.</text>
</comment>
<feature type="binding site" evidence="9">
    <location>
        <begin position="23"/>
        <end position="24"/>
    </location>
    <ligand>
        <name>ATP</name>
        <dbReference type="ChEBI" id="CHEBI:30616"/>
    </ligand>
</feature>
<gene>
    <name evidence="9 11" type="primary">coaD</name>
    <name evidence="11" type="ORF">OV079_31045</name>
</gene>
<dbReference type="NCBIfam" id="TIGR01510">
    <property type="entry name" value="coaD_prev_kdtB"/>
    <property type="match status" value="1"/>
</dbReference>
<keyword evidence="7 9" id="KW-0173">Coenzyme A biosynthesis</keyword>
<evidence type="ECO:0000313" key="12">
    <source>
        <dbReference type="Proteomes" id="UP001150924"/>
    </source>
</evidence>
<feature type="site" description="Transition state stabilizer" evidence="9">
    <location>
        <position position="31"/>
    </location>
</feature>
<evidence type="ECO:0000256" key="5">
    <source>
        <dbReference type="ARBA" id="ARBA00022840"/>
    </source>
</evidence>
<comment type="similarity">
    <text evidence="9">Belongs to the bacterial CoaD family.</text>
</comment>
<dbReference type="EMBL" id="JAPNKE010000002">
    <property type="protein sequence ID" value="MCY1009921.1"/>
    <property type="molecule type" value="Genomic_DNA"/>
</dbReference>
<proteinExistence type="inferred from homology"/>
<dbReference type="HAMAP" id="MF_00151">
    <property type="entry name" value="PPAT_bact"/>
    <property type="match status" value="1"/>
</dbReference>
<dbReference type="GO" id="GO:0005737">
    <property type="term" value="C:cytoplasm"/>
    <property type="evidence" value="ECO:0007669"/>
    <property type="project" value="UniProtKB-SubCell"/>
</dbReference>
<dbReference type="EC" id="2.7.7.3" evidence="9"/>
<feature type="binding site" evidence="9">
    <location>
        <position position="31"/>
    </location>
    <ligand>
        <name>ATP</name>
        <dbReference type="ChEBI" id="CHEBI:30616"/>
    </ligand>
</feature>
<feature type="binding site" evidence="9">
    <location>
        <position position="87"/>
    </location>
    <ligand>
        <name>substrate</name>
    </ligand>
</feature>
<dbReference type="CDD" id="cd02163">
    <property type="entry name" value="PPAT"/>
    <property type="match status" value="1"/>
</dbReference>
<keyword evidence="3 9" id="KW-0548">Nucleotidyltransferase</keyword>
<keyword evidence="5 9" id="KW-0067">ATP-binding</keyword>
<keyword evidence="4 9" id="KW-0547">Nucleotide-binding</keyword>
<dbReference type="InterPro" id="IPR004821">
    <property type="entry name" value="Cyt_trans-like"/>
</dbReference>
<feature type="domain" description="Cytidyltransferase-like" evidence="10">
    <location>
        <begin position="19"/>
        <end position="147"/>
    </location>
</feature>
<evidence type="ECO:0000256" key="9">
    <source>
        <dbReference type="HAMAP-Rule" id="MF_00151"/>
    </source>
</evidence>
<keyword evidence="1 9" id="KW-0963">Cytoplasm</keyword>
<keyword evidence="2 9" id="KW-0808">Transferase</keyword>
<organism evidence="11 12">
    <name type="scientific">Nannocystis pusilla</name>
    <dbReference type="NCBI Taxonomy" id="889268"/>
    <lineage>
        <taxon>Bacteria</taxon>
        <taxon>Pseudomonadati</taxon>
        <taxon>Myxococcota</taxon>
        <taxon>Polyangia</taxon>
        <taxon>Nannocystales</taxon>
        <taxon>Nannocystaceae</taxon>
        <taxon>Nannocystis</taxon>
    </lineage>
</organism>
<dbReference type="InterPro" id="IPR001980">
    <property type="entry name" value="PPAT"/>
</dbReference>
<comment type="catalytic activity">
    <reaction evidence="8 9">
        <text>(R)-4'-phosphopantetheine + ATP + H(+) = 3'-dephospho-CoA + diphosphate</text>
        <dbReference type="Rhea" id="RHEA:19801"/>
        <dbReference type="ChEBI" id="CHEBI:15378"/>
        <dbReference type="ChEBI" id="CHEBI:30616"/>
        <dbReference type="ChEBI" id="CHEBI:33019"/>
        <dbReference type="ChEBI" id="CHEBI:57328"/>
        <dbReference type="ChEBI" id="CHEBI:61723"/>
        <dbReference type="EC" id="2.7.7.3"/>
    </reaction>
</comment>
<keyword evidence="12" id="KW-1185">Reference proteome</keyword>
<sequence length="174" mass="18900">MSATEPGSSTELSRPLTAVYPGSFDPITSGHVEIVERALRLFDQVIVAVGRHPTKTGYFSVDERVALIGECIAHLPRARAAKFDGLMIDFCMQQGARVIVRGLRAHGDFEPEFQIASANRDLQPAVETVFLIPGPAHQFVSSSLVREIAGHGGDFARYVPGPVAAAMQRRMRGE</sequence>
<evidence type="ECO:0000256" key="4">
    <source>
        <dbReference type="ARBA" id="ARBA00022741"/>
    </source>
</evidence>
<dbReference type="AlphaFoldDB" id="A0A9X3F1Z5"/>
<evidence type="ECO:0000256" key="2">
    <source>
        <dbReference type="ARBA" id="ARBA00022679"/>
    </source>
</evidence>
<comment type="function">
    <text evidence="9">Reversibly transfers an adenylyl group from ATP to 4'-phosphopantetheine, yielding dephospho-CoA (dPCoA) and pyrophosphate.</text>
</comment>
<accession>A0A9X3F1Z5</accession>
<feature type="binding site" evidence="9">
    <location>
        <position position="112"/>
    </location>
    <ligand>
        <name>ATP</name>
        <dbReference type="ChEBI" id="CHEBI:30616"/>
    </ligand>
</feature>
<dbReference type="PRINTS" id="PR01020">
    <property type="entry name" value="LPSBIOSNTHSS"/>
</dbReference>
<feature type="binding site" evidence="9">
    <location>
        <begin position="102"/>
        <end position="104"/>
    </location>
    <ligand>
        <name>ATP</name>
        <dbReference type="ChEBI" id="CHEBI:30616"/>
    </ligand>
</feature>
<dbReference type="SUPFAM" id="SSF52374">
    <property type="entry name" value="Nucleotidylyl transferase"/>
    <property type="match status" value="1"/>
</dbReference>
<dbReference type="GO" id="GO:0004595">
    <property type="term" value="F:pantetheine-phosphate adenylyltransferase activity"/>
    <property type="evidence" value="ECO:0007669"/>
    <property type="project" value="UniProtKB-UniRule"/>
</dbReference>
<feature type="binding site" evidence="9">
    <location>
        <position position="23"/>
    </location>
    <ligand>
        <name>substrate</name>
    </ligand>
</feature>
<feature type="binding site" evidence="9">
    <location>
        <begin position="137"/>
        <end position="143"/>
    </location>
    <ligand>
        <name>ATP</name>
        <dbReference type="ChEBI" id="CHEBI:30616"/>
    </ligand>
</feature>
<feature type="binding site" evidence="9">
    <location>
        <position position="55"/>
    </location>
    <ligand>
        <name>substrate</name>
    </ligand>
</feature>
<evidence type="ECO:0000256" key="7">
    <source>
        <dbReference type="ARBA" id="ARBA00022993"/>
    </source>
</evidence>
<dbReference type="GO" id="GO:0015937">
    <property type="term" value="P:coenzyme A biosynthetic process"/>
    <property type="evidence" value="ECO:0007669"/>
    <property type="project" value="UniProtKB-UniRule"/>
</dbReference>
<feature type="binding site" evidence="9">
    <location>
        <position position="101"/>
    </location>
    <ligand>
        <name>substrate</name>
    </ligand>
</feature>
<evidence type="ECO:0000256" key="3">
    <source>
        <dbReference type="ARBA" id="ARBA00022695"/>
    </source>
</evidence>
<evidence type="ECO:0000256" key="8">
    <source>
        <dbReference type="ARBA" id="ARBA00029346"/>
    </source>
</evidence>
<dbReference type="NCBIfam" id="TIGR00125">
    <property type="entry name" value="cyt_tran_rel"/>
    <property type="match status" value="1"/>
</dbReference>
<dbReference type="Pfam" id="PF01467">
    <property type="entry name" value="CTP_transf_like"/>
    <property type="match status" value="1"/>
</dbReference>
<dbReference type="GO" id="GO:0005524">
    <property type="term" value="F:ATP binding"/>
    <property type="evidence" value="ECO:0007669"/>
    <property type="project" value="UniProtKB-KW"/>
</dbReference>
<dbReference type="InterPro" id="IPR014729">
    <property type="entry name" value="Rossmann-like_a/b/a_fold"/>
</dbReference>
<dbReference type="PANTHER" id="PTHR21342:SF1">
    <property type="entry name" value="PHOSPHOPANTETHEINE ADENYLYLTRANSFERASE"/>
    <property type="match status" value="1"/>
</dbReference>
<evidence type="ECO:0000256" key="1">
    <source>
        <dbReference type="ARBA" id="ARBA00022490"/>
    </source>
</evidence>
<name>A0A9X3F1Z5_9BACT</name>
<comment type="caution">
    <text evidence="11">The sequence shown here is derived from an EMBL/GenBank/DDBJ whole genome shotgun (WGS) entry which is preliminary data.</text>
</comment>
<protein>
    <recommendedName>
        <fullName evidence="9">Phosphopantetheine adenylyltransferase</fullName>
        <ecNumber evidence="9">2.7.7.3</ecNumber>
    </recommendedName>
    <alternativeName>
        <fullName evidence="9">Dephospho-CoA pyrophosphorylase</fullName>
    </alternativeName>
    <alternativeName>
        <fullName evidence="9">Pantetheine-phosphate adenylyltransferase</fullName>
        <shortName evidence="9">PPAT</shortName>
    </alternativeName>
</protein>
<keyword evidence="6 9" id="KW-0460">Magnesium</keyword>
<dbReference type="Proteomes" id="UP001150924">
    <property type="component" value="Unassembled WGS sequence"/>
</dbReference>
<dbReference type="PANTHER" id="PTHR21342">
    <property type="entry name" value="PHOSPHOPANTETHEINE ADENYLYLTRANSFERASE"/>
    <property type="match status" value="1"/>
</dbReference>
<comment type="subcellular location">
    <subcellularLocation>
        <location evidence="9">Cytoplasm</location>
    </subcellularLocation>
</comment>
<comment type="pathway">
    <text evidence="9">Cofactor biosynthesis; coenzyme A biosynthesis; CoA from (R)-pantothenate: step 4/5.</text>
</comment>
<evidence type="ECO:0000256" key="6">
    <source>
        <dbReference type="ARBA" id="ARBA00022842"/>
    </source>
</evidence>